<organism evidence="1 2">
    <name type="scientific">Ceratodon purpureus</name>
    <name type="common">Fire moss</name>
    <name type="synonym">Dicranum purpureum</name>
    <dbReference type="NCBI Taxonomy" id="3225"/>
    <lineage>
        <taxon>Eukaryota</taxon>
        <taxon>Viridiplantae</taxon>
        <taxon>Streptophyta</taxon>
        <taxon>Embryophyta</taxon>
        <taxon>Bryophyta</taxon>
        <taxon>Bryophytina</taxon>
        <taxon>Bryopsida</taxon>
        <taxon>Dicranidae</taxon>
        <taxon>Pseudoditrichales</taxon>
        <taxon>Ditrichaceae</taxon>
        <taxon>Ceratodon</taxon>
    </lineage>
</organism>
<protein>
    <submittedName>
        <fullName evidence="1">Uncharacterized protein</fullName>
    </submittedName>
</protein>
<keyword evidence="2" id="KW-1185">Reference proteome</keyword>
<proteinExistence type="predicted"/>
<reference evidence="1" key="1">
    <citation type="submission" date="2020-06" db="EMBL/GenBank/DDBJ databases">
        <title>WGS assembly of Ceratodon purpureus strain R40.</title>
        <authorList>
            <person name="Carey S.B."/>
            <person name="Jenkins J."/>
            <person name="Shu S."/>
            <person name="Lovell J.T."/>
            <person name="Sreedasyam A."/>
            <person name="Maumus F."/>
            <person name="Tiley G.P."/>
            <person name="Fernandez-Pozo N."/>
            <person name="Barry K."/>
            <person name="Chen C."/>
            <person name="Wang M."/>
            <person name="Lipzen A."/>
            <person name="Daum C."/>
            <person name="Saski C.A."/>
            <person name="Payton A.C."/>
            <person name="Mcbreen J.C."/>
            <person name="Conrad R.E."/>
            <person name="Kollar L.M."/>
            <person name="Olsson S."/>
            <person name="Huttunen S."/>
            <person name="Landis J.B."/>
            <person name="Wickett N.J."/>
            <person name="Johnson M.G."/>
            <person name="Rensing S.A."/>
            <person name="Grimwood J."/>
            <person name="Schmutz J."/>
            <person name="Mcdaniel S.F."/>
        </authorList>
    </citation>
    <scope>NUCLEOTIDE SEQUENCE</scope>
    <source>
        <strain evidence="1">R40</strain>
    </source>
</reference>
<gene>
    <name evidence="1" type="ORF">KC19_5G013800</name>
</gene>
<accession>A0A8T0HY60</accession>
<sequence length="87" mass="9738">MISHVVTLVSAHPCKLLHANALLINHQTSPEHTSKTQIIAHHRTIMGWVCIASFDKKALEIDNSKLKVLICLRKVHARVNNPMVNSL</sequence>
<dbReference type="AlphaFoldDB" id="A0A8T0HY60"/>
<evidence type="ECO:0000313" key="2">
    <source>
        <dbReference type="Proteomes" id="UP000822688"/>
    </source>
</evidence>
<comment type="caution">
    <text evidence="1">The sequence shown here is derived from an EMBL/GenBank/DDBJ whole genome shotgun (WGS) entry which is preliminary data.</text>
</comment>
<evidence type="ECO:0000313" key="1">
    <source>
        <dbReference type="EMBL" id="KAG0575575.1"/>
    </source>
</evidence>
<dbReference type="EMBL" id="CM026425">
    <property type="protein sequence ID" value="KAG0575575.1"/>
    <property type="molecule type" value="Genomic_DNA"/>
</dbReference>
<name>A0A8T0HY60_CERPU</name>
<dbReference type="Proteomes" id="UP000822688">
    <property type="component" value="Chromosome 5"/>
</dbReference>